<name>A0A9W4IX60_9EURO</name>
<reference evidence="1" key="1">
    <citation type="submission" date="2021-07" db="EMBL/GenBank/DDBJ databases">
        <authorList>
            <person name="Branca A.L. A."/>
        </authorList>
    </citation>
    <scope>NUCLEOTIDE SEQUENCE</scope>
</reference>
<dbReference type="OrthoDB" id="6105938at2759"/>
<dbReference type="EMBL" id="CAJVPG010000166">
    <property type="protein sequence ID" value="CAG8365920.1"/>
    <property type="molecule type" value="Genomic_DNA"/>
</dbReference>
<evidence type="ECO:0000313" key="1">
    <source>
        <dbReference type="EMBL" id="CAG8365920.1"/>
    </source>
</evidence>
<evidence type="ECO:0000313" key="2">
    <source>
        <dbReference type="Proteomes" id="UP001152649"/>
    </source>
</evidence>
<keyword evidence="2" id="KW-1185">Reference proteome</keyword>
<dbReference type="AlphaFoldDB" id="A0A9W4IX60"/>
<sequence>MPTPSKPTSSTNPQSQFQTSLPKYECWFCISEWEGFSALLAHLETGKCVMPNKIRSLAFESPEYGFYGHHLTDEKAFFCFQCKSNFAQISDLYRHAERSARCSYLLSEKHCLGCLRDFYIEYYDCPGTNSMGY</sequence>
<protein>
    <recommendedName>
        <fullName evidence="3">C2H2-type domain-containing protein</fullName>
    </recommendedName>
</protein>
<organism evidence="1 2">
    <name type="scientific">Penicillium salamii</name>
    <dbReference type="NCBI Taxonomy" id="1612424"/>
    <lineage>
        <taxon>Eukaryota</taxon>
        <taxon>Fungi</taxon>
        <taxon>Dikarya</taxon>
        <taxon>Ascomycota</taxon>
        <taxon>Pezizomycotina</taxon>
        <taxon>Eurotiomycetes</taxon>
        <taxon>Eurotiomycetidae</taxon>
        <taxon>Eurotiales</taxon>
        <taxon>Aspergillaceae</taxon>
        <taxon>Penicillium</taxon>
    </lineage>
</organism>
<evidence type="ECO:0008006" key="3">
    <source>
        <dbReference type="Google" id="ProtNLM"/>
    </source>
</evidence>
<proteinExistence type="predicted"/>
<comment type="caution">
    <text evidence="1">The sequence shown here is derived from an EMBL/GenBank/DDBJ whole genome shotgun (WGS) entry which is preliminary data.</text>
</comment>
<dbReference type="Gene3D" id="3.30.160.60">
    <property type="entry name" value="Classic Zinc Finger"/>
    <property type="match status" value="1"/>
</dbReference>
<accession>A0A9W4IX60</accession>
<dbReference type="Proteomes" id="UP001152649">
    <property type="component" value="Unassembled WGS sequence"/>
</dbReference>
<gene>
    <name evidence="1" type="ORF">PSALAMII_LOCUS4241</name>
</gene>